<evidence type="ECO:0000256" key="1">
    <source>
        <dbReference type="ARBA" id="ARBA00010562"/>
    </source>
</evidence>
<dbReference type="Gene3D" id="1.10.1220.10">
    <property type="entry name" value="Met repressor-like"/>
    <property type="match status" value="2"/>
</dbReference>
<proteinExistence type="inferred from homology"/>
<keyword evidence="2" id="KW-1277">Toxin-antitoxin system</keyword>
<evidence type="ECO:0000313" key="3">
    <source>
        <dbReference type="EMBL" id="EKY20343.1"/>
    </source>
</evidence>
<evidence type="ECO:0000313" key="4">
    <source>
        <dbReference type="Proteomes" id="UP000010412"/>
    </source>
</evidence>
<comment type="similarity">
    <text evidence="1">Belongs to the RelB/DinJ antitoxin family.</text>
</comment>
<dbReference type="PANTHER" id="PTHR38781:SF1">
    <property type="entry name" value="ANTITOXIN DINJ-RELATED"/>
    <property type="match status" value="1"/>
</dbReference>
<dbReference type="Proteomes" id="UP000010412">
    <property type="component" value="Unassembled WGS sequence"/>
</dbReference>
<dbReference type="Pfam" id="PF04221">
    <property type="entry name" value="RelB"/>
    <property type="match status" value="2"/>
</dbReference>
<dbReference type="PANTHER" id="PTHR38781">
    <property type="entry name" value="ANTITOXIN DINJ-RELATED"/>
    <property type="match status" value="1"/>
</dbReference>
<dbReference type="InterPro" id="IPR007337">
    <property type="entry name" value="RelB/DinJ"/>
</dbReference>
<evidence type="ECO:0000256" key="2">
    <source>
        <dbReference type="ARBA" id="ARBA00022649"/>
    </source>
</evidence>
<dbReference type="EMBL" id="AMEX01000010">
    <property type="protein sequence ID" value="EKY20343.1"/>
    <property type="molecule type" value="Genomic_DNA"/>
</dbReference>
<sequence length="205" mass="22752">MKTVNLQVRINEDLKQEVSSILKAQGLSYTSMLDALFRQIIKERRIPFAIALPTTSTDETPTPSTLNNDGTYEQPRITLKASDTTSSYGTSTTNEVEISFDKIDKTGILNIRINPKIKTLTTAILKEMGLTISLLITLISKQIQFSKAIPKSVNKPIACDSMNADFLTDEEIDQLLELSYADIEQGNVTPLEDVISELKKEGLLL</sequence>
<keyword evidence="4" id="KW-1185">Reference proteome</keyword>
<comment type="caution">
    <text evidence="3">The sequence shown here is derived from an EMBL/GenBank/DDBJ whole genome shotgun (WGS) entry which is preliminary data.</text>
</comment>
<protein>
    <submittedName>
        <fullName evidence="3">Addiction module antitoxin, RelB/DinJ family</fullName>
    </submittedName>
</protein>
<organism evidence="3 4">
    <name type="scientific">Veillonella atypica KON</name>
    <dbReference type="NCBI Taxonomy" id="1128111"/>
    <lineage>
        <taxon>Bacteria</taxon>
        <taxon>Bacillati</taxon>
        <taxon>Bacillota</taxon>
        <taxon>Negativicutes</taxon>
        <taxon>Veillonellales</taxon>
        <taxon>Veillonellaceae</taxon>
        <taxon>Veillonella</taxon>
    </lineage>
</organism>
<name>A0ABP2SSS8_9FIRM</name>
<accession>A0ABP2SSS8</accession>
<reference evidence="3 4" key="1">
    <citation type="submission" date="2012-05" db="EMBL/GenBank/DDBJ databases">
        <authorList>
            <person name="Weinstock G."/>
            <person name="Sodergren E."/>
            <person name="Lobos E.A."/>
            <person name="Fulton L."/>
            <person name="Fulton R."/>
            <person name="Courtney L."/>
            <person name="Fronick C."/>
            <person name="O'Laughlin M."/>
            <person name="Godfrey J."/>
            <person name="Wilson R.M."/>
            <person name="Miner T."/>
            <person name="Farmer C."/>
            <person name="Delehaunty K."/>
            <person name="Cordes M."/>
            <person name="Minx P."/>
            <person name="Tomlinson C."/>
            <person name="Chen J."/>
            <person name="Wollam A."/>
            <person name="Pepin K.H."/>
            <person name="Bhonagiri V."/>
            <person name="Zhang X."/>
            <person name="Suruliraj S."/>
            <person name="Warren W."/>
            <person name="Mitreva M."/>
            <person name="Mardis E.R."/>
            <person name="Wilson R.K."/>
        </authorList>
    </citation>
    <scope>NUCLEOTIDE SEQUENCE [LARGE SCALE GENOMIC DNA]</scope>
    <source>
        <strain evidence="3 4">KON</strain>
    </source>
</reference>
<dbReference type="RefSeq" id="WP_005384080.1">
    <property type="nucleotide sequence ID" value="NZ_KB291590.1"/>
</dbReference>
<dbReference type="InterPro" id="IPR013321">
    <property type="entry name" value="Arc_rbn_hlx_hlx"/>
</dbReference>
<gene>
    <name evidence="3" type="ORF">HMPREF0870_00797</name>
</gene>